<proteinExistence type="predicted"/>
<keyword evidence="3" id="KW-1185">Reference proteome</keyword>
<dbReference type="Proteomes" id="UP001522868">
    <property type="component" value="Unassembled WGS sequence"/>
</dbReference>
<evidence type="ECO:0000313" key="2">
    <source>
        <dbReference type="EMBL" id="MCK8681014.1"/>
    </source>
</evidence>
<evidence type="ECO:0000313" key="3">
    <source>
        <dbReference type="Proteomes" id="UP001522868"/>
    </source>
</evidence>
<reference evidence="2 3" key="1">
    <citation type="submission" date="2022-04" db="EMBL/GenBank/DDBJ databases">
        <title>Streptomyces sp. nov. LCR6-01 isolated from Lichen of Dirinaria sp.</title>
        <authorList>
            <person name="Kanchanasin P."/>
            <person name="Tanasupawat S."/>
            <person name="Phongsopitanun W."/>
        </authorList>
    </citation>
    <scope>NUCLEOTIDE SEQUENCE [LARGE SCALE GENOMIC DNA]</scope>
    <source>
        <strain evidence="2 3">LCR6-01</strain>
    </source>
</reference>
<dbReference type="InterPro" id="IPR036513">
    <property type="entry name" value="STAS_dom_sf"/>
</dbReference>
<organism evidence="2 3">
    <name type="scientific">Streptomyces lichenis</name>
    <dbReference type="NCBI Taxonomy" id="2306967"/>
    <lineage>
        <taxon>Bacteria</taxon>
        <taxon>Bacillati</taxon>
        <taxon>Actinomycetota</taxon>
        <taxon>Actinomycetes</taxon>
        <taxon>Kitasatosporales</taxon>
        <taxon>Streptomycetaceae</taxon>
        <taxon>Streptomyces</taxon>
    </lineage>
</organism>
<name>A0ABT0II66_9ACTN</name>
<feature type="domain" description="MlaB-like STAS" evidence="1">
    <location>
        <begin position="20"/>
        <end position="101"/>
    </location>
</feature>
<dbReference type="EMBL" id="JALPTH010000033">
    <property type="protein sequence ID" value="MCK8681014.1"/>
    <property type="molecule type" value="Genomic_DNA"/>
</dbReference>
<dbReference type="Pfam" id="PF13466">
    <property type="entry name" value="STAS_2"/>
    <property type="match status" value="1"/>
</dbReference>
<dbReference type="InterPro" id="IPR058548">
    <property type="entry name" value="MlaB-like_STAS"/>
</dbReference>
<sequence>MTSGRPRGQISVETTEPYVLRLPATVGPGDVPGLCAGLAALMDRADPGSLLVCDAGGLARPTLAAVEALARLRLTALRRGRALTVRGAGAELRALLALTGLAALLGPPGPDGEPGTEFGPPGN</sequence>
<dbReference type="Gene3D" id="3.30.750.24">
    <property type="entry name" value="STAS domain"/>
    <property type="match status" value="1"/>
</dbReference>
<comment type="caution">
    <text evidence="2">The sequence shown here is derived from an EMBL/GenBank/DDBJ whole genome shotgun (WGS) entry which is preliminary data.</text>
</comment>
<accession>A0ABT0II66</accession>
<protein>
    <submittedName>
        <fullName evidence="2">STAS domain-containing protein</fullName>
    </submittedName>
</protein>
<evidence type="ECO:0000259" key="1">
    <source>
        <dbReference type="Pfam" id="PF13466"/>
    </source>
</evidence>
<gene>
    <name evidence="2" type="ORF">M1O15_27210</name>
</gene>